<dbReference type="Gene3D" id="3.10.28.20">
    <property type="entry name" value="Acetamidase/Formamidase-like domains"/>
    <property type="match status" value="1"/>
</dbReference>
<protein>
    <submittedName>
        <fullName evidence="1">Amidase</fullName>
    </submittedName>
</protein>
<evidence type="ECO:0000313" key="1">
    <source>
        <dbReference type="EMBL" id="APY26706.1"/>
    </source>
</evidence>
<accession>A0A1P8SSG0</accession>
<dbReference type="EMBL" id="KX266955">
    <property type="protein sequence ID" value="APY26706.1"/>
    <property type="molecule type" value="Genomic_DNA"/>
</dbReference>
<dbReference type="GO" id="GO:0016811">
    <property type="term" value="F:hydrolase activity, acting on carbon-nitrogen (but not peptide) bonds, in linear amides"/>
    <property type="evidence" value="ECO:0007669"/>
    <property type="project" value="InterPro"/>
</dbReference>
<dbReference type="InterPro" id="IPR004304">
    <property type="entry name" value="FmdA_AmdA"/>
</dbReference>
<name>A0A1P8SSG0_9RHOB</name>
<proteinExistence type="predicted"/>
<dbReference type="AlphaFoldDB" id="A0A1P8SSG0"/>
<dbReference type="Gene3D" id="2.60.120.580">
    <property type="entry name" value="Acetamidase/Formamidase-like domains"/>
    <property type="match status" value="2"/>
</dbReference>
<dbReference type="Pfam" id="PF03069">
    <property type="entry name" value="FmdA_AmdA"/>
    <property type="match status" value="2"/>
</dbReference>
<sequence>MCRQCNYTIHAAQHHLGWDNAIAPVQTVAPGSTIRFACMEASGGQLNLSSTADDIATLDFGRINPVNGPIHVDGAEPGDALKITLVDFAPQAQDGQGWGWTANIPGFGLLADQFPDPALTLWRYDAATLAPALWGSHGRVGLKPFAGTIGVALAEPGAHSIVPPRRTGGNLDIRDLSRGAELYLPVEVTGALFSVGDTHAAQGDGEVCGTAIESPMDVTLTLDLVKGTNLAMPRFTTPGPVTPHLDAKGYEVTTGIGPDLMTGARQAVEQMVDLLCARHGMPAVEAYMLVSTCGDLRISEIVDMPNWVVSFYFPRSVFE</sequence>
<dbReference type="PANTHER" id="PTHR31891:SF1">
    <property type="entry name" value="FORMAMIDASE C869.04-RELATED"/>
    <property type="match status" value="1"/>
</dbReference>
<dbReference type="SUPFAM" id="SSF141130">
    <property type="entry name" value="Acetamidase/Formamidase-like"/>
    <property type="match status" value="1"/>
</dbReference>
<dbReference type="PANTHER" id="PTHR31891">
    <property type="entry name" value="FORMAMIDASE C869.04-RELATED"/>
    <property type="match status" value="1"/>
</dbReference>
<reference evidence="1" key="1">
    <citation type="submission" date="2016-05" db="EMBL/GenBank/DDBJ databases">
        <title>Cloning and expression of amidase gene from Paracoccus marcusii strain W10173.</title>
        <authorList>
            <person name="Lyu Z."/>
            <person name="Wang J."/>
        </authorList>
    </citation>
    <scope>NUCLEOTIDE SEQUENCE</scope>
    <source>
        <strain evidence="1">W10173</strain>
    </source>
</reference>
<organism evidence="1">
    <name type="scientific">Paracoccus marcusii</name>
    <dbReference type="NCBI Taxonomy" id="59779"/>
    <lineage>
        <taxon>Bacteria</taxon>
        <taxon>Pseudomonadati</taxon>
        <taxon>Pseudomonadota</taxon>
        <taxon>Alphaproteobacteria</taxon>
        <taxon>Rhodobacterales</taxon>
        <taxon>Paracoccaceae</taxon>
        <taxon>Paracoccus</taxon>
    </lineage>
</organism>